<name>A0AAE6JIH5_9SPHI</name>
<evidence type="ECO:0000313" key="3">
    <source>
        <dbReference type="EMBL" id="QTE51493.1"/>
    </source>
</evidence>
<dbReference type="EMBL" id="CP043451">
    <property type="protein sequence ID" value="QEM05983.1"/>
    <property type="molecule type" value="Genomic_DNA"/>
</dbReference>
<reference evidence="2 4" key="1">
    <citation type="submission" date="2019-08" db="EMBL/GenBank/DDBJ databases">
        <title>Comparative genome analysis confer to the adaptation heavy metal polluted environment.</title>
        <authorList>
            <person name="Li Y."/>
        </authorList>
    </citation>
    <scope>NUCLEOTIDE SEQUENCE [LARGE SCALE GENOMIC DNA]</scope>
    <source>
        <strain evidence="2 4">P2</strain>
    </source>
</reference>
<sequence>MQTDTIDTPIPSASQRHTKNIADIIESQPQWLIQWGTTLLFFIVAIALYAASAIQYPQVVTAKLKLMSIKGNCLEFQIRSGEIKNFNVGQELVILSRNLQSDGTVRLPAQVSSVSGNPGDAILVLTISLRADDLFQISKQYQEGAVVNMEIVIKKESFLRRIFNRLSF</sequence>
<evidence type="ECO:0000313" key="2">
    <source>
        <dbReference type="EMBL" id="QEM05983.1"/>
    </source>
</evidence>
<dbReference type="AlphaFoldDB" id="A0AAE6JIH5"/>
<proteinExistence type="predicted"/>
<evidence type="ECO:0008006" key="6">
    <source>
        <dbReference type="Google" id="ProtNLM"/>
    </source>
</evidence>
<keyword evidence="1" id="KW-0472">Membrane</keyword>
<keyword evidence="5" id="KW-1185">Reference proteome</keyword>
<dbReference type="Proteomes" id="UP000663940">
    <property type="component" value="Chromosome"/>
</dbReference>
<evidence type="ECO:0000256" key="1">
    <source>
        <dbReference type="SAM" id="Phobius"/>
    </source>
</evidence>
<evidence type="ECO:0000313" key="4">
    <source>
        <dbReference type="Proteomes" id="UP000250557"/>
    </source>
</evidence>
<feature type="transmembrane region" description="Helical" evidence="1">
    <location>
        <begin position="32"/>
        <end position="54"/>
    </location>
</feature>
<organism evidence="2 4">
    <name type="scientific">Mucilaginibacter rubeus</name>
    <dbReference type="NCBI Taxonomy" id="2027860"/>
    <lineage>
        <taxon>Bacteria</taxon>
        <taxon>Pseudomonadati</taxon>
        <taxon>Bacteroidota</taxon>
        <taxon>Sphingobacteriia</taxon>
        <taxon>Sphingobacteriales</taxon>
        <taxon>Sphingobacteriaceae</taxon>
        <taxon>Mucilaginibacter</taxon>
    </lineage>
</organism>
<keyword evidence="1" id="KW-0812">Transmembrane</keyword>
<keyword evidence="1" id="KW-1133">Transmembrane helix</keyword>
<gene>
    <name evidence="2" type="ORF">DIU31_021635</name>
    <name evidence="3" type="ORF">J3L21_05840</name>
</gene>
<dbReference type="Proteomes" id="UP000250557">
    <property type="component" value="Chromosome"/>
</dbReference>
<protein>
    <recommendedName>
        <fullName evidence="6">HlyD family secretion protein</fullName>
    </recommendedName>
</protein>
<dbReference type="RefSeq" id="WP_112657515.1">
    <property type="nucleotide sequence ID" value="NZ_CP043451.1"/>
</dbReference>
<dbReference type="EMBL" id="CP071880">
    <property type="protein sequence ID" value="QTE51493.1"/>
    <property type="molecule type" value="Genomic_DNA"/>
</dbReference>
<evidence type="ECO:0000313" key="5">
    <source>
        <dbReference type="Proteomes" id="UP000663940"/>
    </source>
</evidence>
<accession>A0AAE6JIH5</accession>
<reference evidence="3 5" key="2">
    <citation type="submission" date="2021-03" db="EMBL/GenBank/DDBJ databases">
        <title>Mucilaginibacter strains isolated from gold and copper mining confer multi heavy-metal resistance.</title>
        <authorList>
            <person name="Li Y."/>
        </authorList>
    </citation>
    <scope>NUCLEOTIDE SEQUENCE [LARGE SCALE GENOMIC DNA]</scope>
    <source>
        <strain evidence="3 5">P2-4</strain>
    </source>
</reference>